<dbReference type="EMBL" id="MK072389">
    <property type="protein sequence ID" value="AYV83450.1"/>
    <property type="molecule type" value="Genomic_DNA"/>
</dbReference>
<name>A0A3G5A829_9VIRU</name>
<keyword evidence="1" id="KW-0645">Protease</keyword>
<dbReference type="GO" id="GO:0008240">
    <property type="term" value="F:tripeptidyl-peptidase activity"/>
    <property type="evidence" value="ECO:0007669"/>
    <property type="project" value="TreeGrafter"/>
</dbReference>
<evidence type="ECO:0000259" key="4">
    <source>
        <dbReference type="PROSITE" id="PS51695"/>
    </source>
</evidence>
<dbReference type="InterPro" id="IPR030400">
    <property type="entry name" value="Sedolisin_dom"/>
</dbReference>
<dbReference type="PROSITE" id="PS51695">
    <property type="entry name" value="SEDOLISIN"/>
    <property type="match status" value="1"/>
</dbReference>
<dbReference type="InterPro" id="IPR050819">
    <property type="entry name" value="Tripeptidyl-peptidase_I"/>
</dbReference>
<dbReference type="PROSITE" id="PS00138">
    <property type="entry name" value="SUBTILASE_SER"/>
    <property type="match status" value="1"/>
</dbReference>
<dbReference type="PANTHER" id="PTHR14218">
    <property type="entry name" value="PROTEASE S8 TRIPEPTIDYL PEPTIDASE I CLN2"/>
    <property type="match status" value="1"/>
</dbReference>
<gene>
    <name evidence="5" type="ORF">Hyperionvirus7_21</name>
</gene>
<dbReference type="InterPro" id="IPR023828">
    <property type="entry name" value="Peptidase_S8_Ser-AS"/>
</dbReference>
<dbReference type="GO" id="GO:0006508">
    <property type="term" value="P:proteolysis"/>
    <property type="evidence" value="ECO:0007669"/>
    <property type="project" value="UniProtKB-KW"/>
</dbReference>
<organism evidence="5">
    <name type="scientific">Hyperionvirus sp</name>
    <dbReference type="NCBI Taxonomy" id="2487770"/>
    <lineage>
        <taxon>Viruses</taxon>
        <taxon>Varidnaviria</taxon>
        <taxon>Bamfordvirae</taxon>
        <taxon>Nucleocytoviricota</taxon>
        <taxon>Megaviricetes</taxon>
        <taxon>Imitervirales</taxon>
        <taxon>Mimiviridae</taxon>
        <taxon>Klosneuvirinae</taxon>
    </lineage>
</organism>
<evidence type="ECO:0000256" key="2">
    <source>
        <dbReference type="ARBA" id="ARBA00022801"/>
    </source>
</evidence>
<reference evidence="5" key="1">
    <citation type="submission" date="2018-10" db="EMBL/GenBank/DDBJ databases">
        <title>Hidden diversity of soil giant viruses.</title>
        <authorList>
            <person name="Schulz F."/>
            <person name="Alteio L."/>
            <person name="Goudeau D."/>
            <person name="Ryan E.M."/>
            <person name="Malmstrom R.R."/>
            <person name="Blanchard J."/>
            <person name="Woyke T."/>
        </authorList>
    </citation>
    <scope>NUCLEOTIDE SEQUENCE</scope>
    <source>
        <strain evidence="5">HYV1</strain>
    </source>
</reference>
<accession>A0A3G5A829</accession>
<dbReference type="InterPro" id="IPR000209">
    <property type="entry name" value="Peptidase_S8/S53_dom"/>
</dbReference>
<dbReference type="CDD" id="cd04056">
    <property type="entry name" value="Peptidases_S53"/>
    <property type="match status" value="1"/>
</dbReference>
<dbReference type="InterPro" id="IPR036852">
    <property type="entry name" value="Peptidase_S8/S53_dom_sf"/>
</dbReference>
<keyword evidence="3" id="KW-0720">Serine protease</keyword>
<protein>
    <submittedName>
        <fullName evidence="5">Peptidase S8 and S53 subtilisin kexin sedolisin</fullName>
    </submittedName>
</protein>
<sequence length="370" mass="39091">MEDIIFRPHVKVVRKHDELVPLAVSEGPYYPGQIRTAYGVSSLGTSGAGTVIAIIDAYSYPNAQGDLNTFSKQFGLPIVNIVRHRVLGPQGQPPVNDDGWSMEQALDLQWAHAVAPGAEIMLVQAYSASTYDLFAAINWAVAAGANIISMSWGGSESKYQLPLDKHFDIPNIIFVASSGDVGSIVEYPSSSPYVIAVGGTNLRLNADNTRYSETGWTGSGGGRSICEPAAEYQINSKLGTSGNMRQVPDVAAVADPATGVVVYFTASGSQTGSWYTVGGTSLSAPLWAGFLANANEFRATKNKPKLSTVQLLTALYNLPKAEDQSASTTDLYDVTSGSSGKFVSGSGYDLVTGIGSPNLSILIPTYLSTI</sequence>
<feature type="domain" description="Peptidase S53" evidence="4">
    <location>
        <begin position="28"/>
        <end position="369"/>
    </location>
</feature>
<dbReference type="PANTHER" id="PTHR14218:SF15">
    <property type="entry name" value="TRIPEPTIDYL-PEPTIDASE 1"/>
    <property type="match status" value="1"/>
</dbReference>
<dbReference type="GO" id="GO:0004252">
    <property type="term" value="F:serine-type endopeptidase activity"/>
    <property type="evidence" value="ECO:0007669"/>
    <property type="project" value="InterPro"/>
</dbReference>
<evidence type="ECO:0000256" key="1">
    <source>
        <dbReference type="ARBA" id="ARBA00022670"/>
    </source>
</evidence>
<dbReference type="Pfam" id="PF00082">
    <property type="entry name" value="Peptidase_S8"/>
    <property type="match status" value="1"/>
</dbReference>
<dbReference type="SUPFAM" id="SSF52743">
    <property type="entry name" value="Subtilisin-like"/>
    <property type="match status" value="1"/>
</dbReference>
<dbReference type="PROSITE" id="PS51892">
    <property type="entry name" value="SUBTILASE"/>
    <property type="match status" value="1"/>
</dbReference>
<keyword evidence="2" id="KW-0378">Hydrolase</keyword>
<evidence type="ECO:0000313" key="5">
    <source>
        <dbReference type="EMBL" id="AYV83450.1"/>
    </source>
</evidence>
<evidence type="ECO:0000256" key="3">
    <source>
        <dbReference type="ARBA" id="ARBA00022825"/>
    </source>
</evidence>
<dbReference type="Gene3D" id="3.40.50.200">
    <property type="entry name" value="Peptidase S8/S53 domain"/>
    <property type="match status" value="1"/>
</dbReference>
<proteinExistence type="predicted"/>